<dbReference type="AlphaFoldDB" id="A0A7X1NT80"/>
<proteinExistence type="predicted"/>
<gene>
    <name evidence="2" type="ORF">FNH21_16295</name>
</gene>
<sequence>MTFADGMTVTIQSAGLKPASAYAAGAVEGKIAAVQITVTNEGEEVVDAAGVSALTASAGETGTPAPSAADEGITNPTLGSILPGETKTGVFGYGLSAIDAQKVQLEIYGNNFDDRVVFTGAIS</sequence>
<evidence type="ECO:0000256" key="1">
    <source>
        <dbReference type="SAM" id="MobiDB-lite"/>
    </source>
</evidence>
<feature type="region of interest" description="Disordered" evidence="1">
    <location>
        <begin position="57"/>
        <end position="79"/>
    </location>
</feature>
<comment type="caution">
    <text evidence="2">The sequence shown here is derived from an EMBL/GenBank/DDBJ whole genome shotgun (WGS) entry which is preliminary data.</text>
</comment>
<dbReference type="Proteomes" id="UP000326464">
    <property type="component" value="Unassembled WGS sequence"/>
</dbReference>
<keyword evidence="3" id="KW-1185">Reference proteome</keyword>
<reference evidence="3" key="1">
    <citation type="submission" date="2019-07" db="EMBL/GenBank/DDBJ databases">
        <title>Arthrobacter KR32 sp. nov., isolated from mountain cheese made of cows milk.</title>
        <authorList>
            <person name="Flegler A."/>
        </authorList>
    </citation>
    <scope>NUCLEOTIDE SEQUENCE [LARGE SCALE GENOMIC DNA]</scope>
    <source>
        <strain evidence="3">KR32</strain>
    </source>
</reference>
<name>A0A7X1NT80_9MICC</name>
<accession>A0A7X1NT80</accession>
<evidence type="ECO:0000313" key="2">
    <source>
        <dbReference type="EMBL" id="MPY12253.1"/>
    </source>
</evidence>
<dbReference type="RefSeq" id="WP_152817115.1">
    <property type="nucleotide sequence ID" value="NZ_VJXX01000008.1"/>
</dbReference>
<evidence type="ECO:0000313" key="3">
    <source>
        <dbReference type="Proteomes" id="UP000326464"/>
    </source>
</evidence>
<dbReference type="EMBL" id="VJXX01000008">
    <property type="protein sequence ID" value="MPY12253.1"/>
    <property type="molecule type" value="Genomic_DNA"/>
</dbReference>
<organism evidence="2 3">
    <name type="scientific">Arthrobacter bussei</name>
    <dbReference type="NCBI Taxonomy" id="2594179"/>
    <lineage>
        <taxon>Bacteria</taxon>
        <taxon>Bacillati</taxon>
        <taxon>Actinomycetota</taxon>
        <taxon>Actinomycetes</taxon>
        <taxon>Micrococcales</taxon>
        <taxon>Micrococcaceae</taxon>
        <taxon>Arthrobacter</taxon>
    </lineage>
</organism>
<protein>
    <recommendedName>
        <fullName evidence="4">DUF4352 domain-containing protein</fullName>
    </recommendedName>
</protein>
<evidence type="ECO:0008006" key="4">
    <source>
        <dbReference type="Google" id="ProtNLM"/>
    </source>
</evidence>